<evidence type="ECO:0000256" key="2">
    <source>
        <dbReference type="SAM" id="SignalP"/>
    </source>
</evidence>
<feature type="chain" id="PRO_5046231774" evidence="2">
    <location>
        <begin position="23"/>
        <end position="341"/>
    </location>
</feature>
<proteinExistence type="predicted"/>
<keyword evidence="4" id="KW-1185">Reference proteome</keyword>
<reference evidence="3 4" key="1">
    <citation type="submission" date="2022-08" db="EMBL/GenBank/DDBJ databases">
        <title>Reclassification of Massilia species as members of the genera Telluria, Duganella, Pseudoduganella, Mokoshia gen. nov. and Zemynaea gen. nov. using orthogonal and non-orthogonal genome-based approaches.</title>
        <authorList>
            <person name="Bowman J.P."/>
        </authorList>
    </citation>
    <scope>NUCLEOTIDE SEQUENCE [LARGE SCALE GENOMIC DNA]</scope>
    <source>
        <strain evidence="3 4">JCM 31607</strain>
    </source>
</reference>
<dbReference type="Pfam" id="PF03480">
    <property type="entry name" value="DctP"/>
    <property type="match status" value="1"/>
</dbReference>
<protein>
    <submittedName>
        <fullName evidence="3">TRAP transporter substrate-binding protein</fullName>
    </submittedName>
</protein>
<comment type="caution">
    <text evidence="3">The sequence shown here is derived from an EMBL/GenBank/DDBJ whole genome shotgun (WGS) entry which is preliminary data.</text>
</comment>
<dbReference type="InterPro" id="IPR018389">
    <property type="entry name" value="DctP_fam"/>
</dbReference>
<sequence>MKIAGKAVFGALLLTSAQAVLAQQTILKVHHFLGPNSNVQENLIQPWCNKINKESANRLKCQIYPAMQLGGAPTQLFDQVKDGVVDIVWTVPTYQAGRFTKTEVFELPYMMDSAEKSSPALWEYVQKNALDEFRGTRPIFMHFNDGLPLHMGSKKVGKLEDFKGVKVRAATRIGARTLSALGAIPIQMPAPQVPEAMSKGVVDGVMMSWEAGTSMKIQEVAKVHVETPANSPKMSTIVFGFLMNQAKYDALPADLKKVIDQNSGVETSRWAGRVTDVTIEGGHKVAQERKNTIITLSPEENERWVKACANVDDEWVKEVSAKGANGKALLEDAKKLIAKYR</sequence>
<gene>
    <name evidence="3" type="ORF">NX773_13210</name>
</gene>
<keyword evidence="1 2" id="KW-0732">Signal</keyword>
<dbReference type="Gene3D" id="3.40.190.170">
    <property type="entry name" value="Bacterial extracellular solute-binding protein, family 7"/>
    <property type="match status" value="1"/>
</dbReference>
<dbReference type="Proteomes" id="UP001205861">
    <property type="component" value="Unassembled WGS sequence"/>
</dbReference>
<feature type="signal peptide" evidence="2">
    <location>
        <begin position="1"/>
        <end position="22"/>
    </location>
</feature>
<dbReference type="CDD" id="cd13665">
    <property type="entry name" value="PBP2_TRAP_Dctp3_4"/>
    <property type="match status" value="1"/>
</dbReference>
<dbReference type="EMBL" id="JANUGV010000003">
    <property type="protein sequence ID" value="MCS0609124.1"/>
    <property type="molecule type" value="Genomic_DNA"/>
</dbReference>
<evidence type="ECO:0000313" key="3">
    <source>
        <dbReference type="EMBL" id="MCS0609124.1"/>
    </source>
</evidence>
<dbReference type="NCBIfam" id="NF037995">
    <property type="entry name" value="TRAP_S1"/>
    <property type="match status" value="1"/>
</dbReference>
<evidence type="ECO:0000313" key="4">
    <source>
        <dbReference type="Proteomes" id="UP001205861"/>
    </source>
</evidence>
<accession>A0ABT2BKT6</accession>
<organism evidence="3 4">
    <name type="scientific">Massilia solisilvae</name>
    <dbReference type="NCBI Taxonomy" id="1811225"/>
    <lineage>
        <taxon>Bacteria</taxon>
        <taxon>Pseudomonadati</taxon>
        <taxon>Pseudomonadota</taxon>
        <taxon>Betaproteobacteria</taxon>
        <taxon>Burkholderiales</taxon>
        <taxon>Oxalobacteraceae</taxon>
        <taxon>Telluria group</taxon>
        <taxon>Massilia</taxon>
    </lineage>
</organism>
<evidence type="ECO:0000256" key="1">
    <source>
        <dbReference type="ARBA" id="ARBA00022729"/>
    </source>
</evidence>
<dbReference type="InterPro" id="IPR038404">
    <property type="entry name" value="TRAP_DctP_sf"/>
</dbReference>
<name>A0ABT2BKT6_9BURK</name>
<dbReference type="PANTHER" id="PTHR33376:SF15">
    <property type="entry name" value="BLL6794 PROTEIN"/>
    <property type="match status" value="1"/>
</dbReference>
<dbReference type="RefSeq" id="WP_258856794.1">
    <property type="nucleotide sequence ID" value="NZ_JANUGV010000003.1"/>
</dbReference>
<dbReference type="PANTHER" id="PTHR33376">
    <property type="match status" value="1"/>
</dbReference>